<feature type="transmembrane region" description="Helical" evidence="12">
    <location>
        <begin position="412"/>
        <end position="433"/>
    </location>
</feature>
<evidence type="ECO:0000256" key="10">
    <source>
        <dbReference type="ARBA" id="ARBA00023201"/>
    </source>
</evidence>
<evidence type="ECO:0000256" key="3">
    <source>
        <dbReference type="ARBA" id="ARBA00022448"/>
    </source>
</evidence>
<comment type="subcellular location">
    <subcellularLocation>
        <location evidence="1">Cell membrane</location>
        <topology evidence="1">Multi-pass membrane protein</topology>
    </subcellularLocation>
</comment>
<feature type="transmembrane region" description="Helical" evidence="12">
    <location>
        <begin position="157"/>
        <end position="179"/>
    </location>
</feature>
<dbReference type="PANTHER" id="PTHR42985:SF40">
    <property type="entry name" value="LD47995P-RELATED"/>
    <property type="match status" value="1"/>
</dbReference>
<keyword evidence="10" id="KW-0739">Sodium transport</keyword>
<name>A0AAN9GL74_9CAEN</name>
<evidence type="ECO:0000256" key="6">
    <source>
        <dbReference type="ARBA" id="ARBA00022989"/>
    </source>
</evidence>
<dbReference type="EMBL" id="JBAMIC010000003">
    <property type="protein sequence ID" value="KAK7110795.1"/>
    <property type="molecule type" value="Genomic_DNA"/>
</dbReference>
<comment type="caution">
    <text evidence="13">The sequence shown here is derived from an EMBL/GenBank/DDBJ whole genome shotgun (WGS) entry which is preliminary data.</text>
</comment>
<dbReference type="GO" id="GO:0006814">
    <property type="term" value="P:sodium ion transport"/>
    <property type="evidence" value="ECO:0007669"/>
    <property type="project" value="UniProtKB-KW"/>
</dbReference>
<evidence type="ECO:0000256" key="7">
    <source>
        <dbReference type="ARBA" id="ARBA00023053"/>
    </source>
</evidence>
<gene>
    <name evidence="13" type="ORF">V1264_014614</name>
</gene>
<dbReference type="GO" id="GO:0015293">
    <property type="term" value="F:symporter activity"/>
    <property type="evidence" value="ECO:0007669"/>
    <property type="project" value="TreeGrafter"/>
</dbReference>
<feature type="transmembrane region" description="Helical" evidence="12">
    <location>
        <begin position="321"/>
        <end position="338"/>
    </location>
</feature>
<dbReference type="InterPro" id="IPR038377">
    <property type="entry name" value="Na/Glc_symporter_sf"/>
</dbReference>
<dbReference type="InterPro" id="IPR051163">
    <property type="entry name" value="Sodium:Solute_Symporter_SSF"/>
</dbReference>
<sequence>MSLTRFHWLDYVVTVAMLLVSLAIGFFFALFKGGQKTKIEYLLGNREMSMAPVCLSLFVTFQSAISLIGTPGDTYDTGPMIFFTNYGIALAYIVGYFTVVPLMYPLHLTSVYEYLGLRFKSTAVRLLGTCIGMLQTELYMAVALFSPALALQAAAGLPLWVSVAIVGGIGTLYTAVGGIKSVVWTDAFQTIIVFIGIATVFIKGILAVGGFTRMFDVAEAGGRTNFAELNPDPRERHSMWGCILGGCVMWLVNCFNQSSVQRIGSLKTLKTAKLTFLLNAPLNIIYGTTLGLTGVLLYAYIVTVGCDPYAAGLITNKNQMMPYFVIHVLVDLPGMAGLYMSMLFSGALSTVSSGINALAANSVEDLLARPLRGMKDTTVTLIAKMLVVFYGLLTIGLAYLMKSMTGPVTQIATSAFGACGGPMVGMFLLGGAFPWGNKYGAVGGGLIGLVVNLWIAIGTRMYGAPMVSLPPGPIHNCSALDNTTFLLGNNSSFADVSMYDVMASAAPEGFDLTTMALDMNLTASSLER</sequence>
<dbReference type="PANTHER" id="PTHR42985">
    <property type="entry name" value="SODIUM-COUPLED MONOCARBOXYLATE TRANSPORTER"/>
    <property type="match status" value="1"/>
</dbReference>
<dbReference type="Proteomes" id="UP001374579">
    <property type="component" value="Unassembled WGS sequence"/>
</dbReference>
<feature type="transmembrane region" description="Helical" evidence="12">
    <location>
        <begin position="12"/>
        <end position="31"/>
    </location>
</feature>
<evidence type="ECO:0000256" key="1">
    <source>
        <dbReference type="ARBA" id="ARBA00004651"/>
    </source>
</evidence>
<dbReference type="NCBIfam" id="TIGR00813">
    <property type="entry name" value="sss"/>
    <property type="match status" value="1"/>
</dbReference>
<evidence type="ECO:0000313" key="13">
    <source>
        <dbReference type="EMBL" id="KAK7110795.1"/>
    </source>
</evidence>
<dbReference type="InterPro" id="IPR001734">
    <property type="entry name" value="Na/solute_symporter"/>
</dbReference>
<keyword evidence="14" id="KW-1185">Reference proteome</keyword>
<evidence type="ECO:0000256" key="8">
    <source>
        <dbReference type="ARBA" id="ARBA00023065"/>
    </source>
</evidence>
<keyword evidence="7" id="KW-0915">Sodium</keyword>
<feature type="transmembrane region" description="Helical" evidence="12">
    <location>
        <begin position="51"/>
        <end position="69"/>
    </location>
</feature>
<dbReference type="Pfam" id="PF00474">
    <property type="entry name" value="SSF"/>
    <property type="match status" value="1"/>
</dbReference>
<keyword evidence="6 12" id="KW-1133">Transmembrane helix</keyword>
<evidence type="ECO:0000256" key="5">
    <source>
        <dbReference type="ARBA" id="ARBA00022692"/>
    </source>
</evidence>
<feature type="transmembrane region" description="Helical" evidence="12">
    <location>
        <begin position="439"/>
        <end position="457"/>
    </location>
</feature>
<organism evidence="13 14">
    <name type="scientific">Littorina saxatilis</name>
    <dbReference type="NCBI Taxonomy" id="31220"/>
    <lineage>
        <taxon>Eukaryota</taxon>
        <taxon>Metazoa</taxon>
        <taxon>Spiralia</taxon>
        <taxon>Lophotrochozoa</taxon>
        <taxon>Mollusca</taxon>
        <taxon>Gastropoda</taxon>
        <taxon>Caenogastropoda</taxon>
        <taxon>Littorinimorpha</taxon>
        <taxon>Littorinoidea</taxon>
        <taxon>Littorinidae</taxon>
        <taxon>Littorina</taxon>
    </lineage>
</organism>
<evidence type="ECO:0000256" key="2">
    <source>
        <dbReference type="ARBA" id="ARBA00006434"/>
    </source>
</evidence>
<comment type="similarity">
    <text evidence="2 11">Belongs to the sodium:solute symporter (SSF) (TC 2.A.21) family.</text>
</comment>
<feature type="transmembrane region" description="Helical" evidence="12">
    <location>
        <begin position="191"/>
        <end position="211"/>
    </location>
</feature>
<evidence type="ECO:0000256" key="11">
    <source>
        <dbReference type="RuleBase" id="RU362091"/>
    </source>
</evidence>
<dbReference type="AlphaFoldDB" id="A0AAN9GL74"/>
<feature type="transmembrane region" description="Helical" evidence="12">
    <location>
        <begin position="276"/>
        <end position="301"/>
    </location>
</feature>
<evidence type="ECO:0000256" key="12">
    <source>
        <dbReference type="SAM" id="Phobius"/>
    </source>
</evidence>
<dbReference type="Gene3D" id="1.20.1730.10">
    <property type="entry name" value="Sodium/glucose cotransporter"/>
    <property type="match status" value="1"/>
</dbReference>
<feature type="transmembrane region" description="Helical" evidence="12">
    <location>
        <begin position="81"/>
        <end position="104"/>
    </location>
</feature>
<accession>A0AAN9GL74</accession>
<keyword evidence="5 12" id="KW-0812">Transmembrane</keyword>
<evidence type="ECO:0008006" key="15">
    <source>
        <dbReference type="Google" id="ProtNLM"/>
    </source>
</evidence>
<dbReference type="GO" id="GO:0005886">
    <property type="term" value="C:plasma membrane"/>
    <property type="evidence" value="ECO:0007669"/>
    <property type="project" value="UniProtKB-SubCell"/>
</dbReference>
<evidence type="ECO:0000256" key="4">
    <source>
        <dbReference type="ARBA" id="ARBA00022475"/>
    </source>
</evidence>
<evidence type="ECO:0000313" key="14">
    <source>
        <dbReference type="Proteomes" id="UP001374579"/>
    </source>
</evidence>
<feature type="transmembrane region" description="Helical" evidence="12">
    <location>
        <begin position="381"/>
        <end position="400"/>
    </location>
</feature>
<feature type="transmembrane region" description="Helical" evidence="12">
    <location>
        <begin position="124"/>
        <end position="145"/>
    </location>
</feature>
<keyword evidence="3" id="KW-0813">Transport</keyword>
<keyword evidence="9 12" id="KW-0472">Membrane</keyword>
<reference evidence="13 14" key="1">
    <citation type="submission" date="2024-02" db="EMBL/GenBank/DDBJ databases">
        <title>Chromosome-scale genome assembly of the rough periwinkle Littorina saxatilis.</title>
        <authorList>
            <person name="De Jode A."/>
            <person name="Faria R."/>
            <person name="Formenti G."/>
            <person name="Sims Y."/>
            <person name="Smith T.P."/>
            <person name="Tracey A."/>
            <person name="Wood J.M.D."/>
            <person name="Zagrodzka Z.B."/>
            <person name="Johannesson K."/>
            <person name="Butlin R.K."/>
            <person name="Leder E.H."/>
        </authorList>
    </citation>
    <scope>NUCLEOTIDE SEQUENCE [LARGE SCALE GENOMIC DNA]</scope>
    <source>
        <strain evidence="13">Snail1</strain>
        <tissue evidence="13">Muscle</tissue>
    </source>
</reference>
<protein>
    <recommendedName>
        <fullName evidence="15">Sodium/solute symporter</fullName>
    </recommendedName>
</protein>
<keyword evidence="8" id="KW-0406">Ion transport</keyword>
<evidence type="ECO:0000256" key="9">
    <source>
        <dbReference type="ARBA" id="ARBA00023136"/>
    </source>
</evidence>
<proteinExistence type="inferred from homology"/>
<dbReference type="PROSITE" id="PS50283">
    <property type="entry name" value="NA_SOLUT_SYMP_3"/>
    <property type="match status" value="1"/>
</dbReference>
<keyword evidence="4" id="KW-1003">Cell membrane</keyword>